<proteinExistence type="predicted"/>
<protein>
    <submittedName>
        <fullName evidence="2">Uncharacterized protein</fullName>
    </submittedName>
</protein>
<gene>
    <name evidence="3" type="ORF">DEACI_3807</name>
    <name evidence="2" type="ORF">DEACI_4171</name>
</gene>
<reference evidence="3" key="1">
    <citation type="submission" date="2014-11" db="EMBL/GenBank/DDBJ databases">
        <authorList>
            <person name="Hornung B.V."/>
        </authorList>
    </citation>
    <scope>NUCLEOTIDE SEQUENCE</scope>
    <source>
        <strain evidence="3">INE</strain>
    </source>
</reference>
<dbReference type="EMBL" id="LR746496">
    <property type="protein sequence ID" value="CAA7603348.1"/>
    <property type="molecule type" value="Genomic_DNA"/>
</dbReference>
<organism evidence="2">
    <name type="scientific">Acididesulfobacillus acetoxydans</name>
    <dbReference type="NCBI Taxonomy" id="1561005"/>
    <lineage>
        <taxon>Bacteria</taxon>
        <taxon>Bacillati</taxon>
        <taxon>Bacillota</taxon>
        <taxon>Clostridia</taxon>
        <taxon>Eubacteriales</taxon>
        <taxon>Peptococcaceae</taxon>
        <taxon>Acididesulfobacillus</taxon>
    </lineage>
</organism>
<dbReference type="Proteomes" id="UP000836597">
    <property type="component" value="Chromosome"/>
</dbReference>
<evidence type="ECO:0000313" key="2">
    <source>
        <dbReference type="EMBL" id="CAA7603348.1"/>
    </source>
</evidence>
<dbReference type="KEGG" id="aacx:DEACI_4171"/>
<accession>A0A8S0W5P0</accession>
<keyword evidence="4" id="KW-1185">Reference proteome</keyword>
<dbReference type="AlphaFoldDB" id="A0A8S0W5P0"/>
<feature type="region of interest" description="Disordered" evidence="1">
    <location>
        <begin position="1"/>
        <end position="29"/>
    </location>
</feature>
<evidence type="ECO:0000313" key="3">
    <source>
        <dbReference type="EMBL" id="CEJ09323.1"/>
    </source>
</evidence>
<evidence type="ECO:0000256" key="1">
    <source>
        <dbReference type="SAM" id="MobiDB-lite"/>
    </source>
</evidence>
<name>A0A8S0W5P0_9FIRM</name>
<sequence>MSASTEQQTGQVKLQQENDQNLQAGTGLS</sequence>
<evidence type="ECO:0000313" key="4">
    <source>
        <dbReference type="Proteomes" id="UP001071230"/>
    </source>
</evidence>
<dbReference type="EMBL" id="CDGJ01000124">
    <property type="protein sequence ID" value="CEJ09323.1"/>
    <property type="molecule type" value="Genomic_DNA"/>
</dbReference>
<reference evidence="2" key="2">
    <citation type="submission" date="2020-01" db="EMBL/GenBank/DDBJ databases">
        <authorList>
            <person name="Hornung B."/>
        </authorList>
    </citation>
    <scope>NUCLEOTIDE SEQUENCE</scope>
    <source>
        <strain evidence="2">PacBioINE</strain>
    </source>
</reference>
<dbReference type="Proteomes" id="UP001071230">
    <property type="component" value="Unassembled WGS sequence"/>
</dbReference>